<evidence type="ECO:0000313" key="1">
    <source>
        <dbReference type="EMBL" id="MDQ0564979.1"/>
    </source>
</evidence>
<evidence type="ECO:0000313" key="2">
    <source>
        <dbReference type="EMBL" id="MXP36006.1"/>
    </source>
</evidence>
<evidence type="ECO:0000313" key="3">
    <source>
        <dbReference type="Proteomes" id="UP000439914"/>
    </source>
</evidence>
<name>A0A6I4UCB2_9SPHN</name>
<dbReference type="Proteomes" id="UP001238601">
    <property type="component" value="Unassembled WGS sequence"/>
</dbReference>
<comment type="caution">
    <text evidence="2">The sequence shown here is derived from an EMBL/GenBank/DDBJ whole genome shotgun (WGS) entry which is preliminary data.</text>
</comment>
<dbReference type="GeneID" id="93685331"/>
<keyword evidence="4" id="KW-1185">Reference proteome</keyword>
<evidence type="ECO:0000313" key="4">
    <source>
        <dbReference type="Proteomes" id="UP001238601"/>
    </source>
</evidence>
<gene>
    <name evidence="2" type="ORF">GRI55_09495</name>
    <name evidence="1" type="ORF">QOZ97_000489</name>
</gene>
<dbReference type="Proteomes" id="UP000439914">
    <property type="component" value="Unassembled WGS sequence"/>
</dbReference>
<dbReference type="EMBL" id="JAUSWK010000001">
    <property type="protein sequence ID" value="MDQ0564979.1"/>
    <property type="molecule type" value="Genomic_DNA"/>
</dbReference>
<dbReference type="AlphaFoldDB" id="A0A6I4UCB2"/>
<reference evidence="1 4" key="2">
    <citation type="submission" date="2023-07" db="EMBL/GenBank/DDBJ databases">
        <title>Genomic Encyclopedia of Type Strains, Phase IV (KMG-IV): sequencing the most valuable type-strain genomes for metagenomic binning, comparative biology and taxonomic classification.</title>
        <authorList>
            <person name="Goeker M."/>
        </authorList>
    </citation>
    <scope>NUCLEOTIDE SEQUENCE [LARGE SCALE GENOMIC DNA]</scope>
    <source>
        <strain evidence="1 4">DSM 14432</strain>
    </source>
</reference>
<dbReference type="RefSeq" id="WP_160766945.1">
    <property type="nucleotide sequence ID" value="NZ_JAUSWK010000001.1"/>
</dbReference>
<organism evidence="2 3">
    <name type="scientific">Qipengyuania citrea</name>
    <dbReference type="NCBI Taxonomy" id="225971"/>
    <lineage>
        <taxon>Bacteria</taxon>
        <taxon>Pseudomonadati</taxon>
        <taxon>Pseudomonadota</taxon>
        <taxon>Alphaproteobacteria</taxon>
        <taxon>Sphingomonadales</taxon>
        <taxon>Erythrobacteraceae</taxon>
        <taxon>Qipengyuania</taxon>
    </lineage>
</organism>
<accession>A0A6I4UCB2</accession>
<sequence length="315" mass="34842">MQKTLHHRVEYSADQIPLAEVVESLLAQQRLLEEGIAVLARAAPDSDLRLVAIHVNQIVAGSLLTDLALEIYHSYQESIDDKVIKGIEGLTGVDVPPEYESLATLAALAVTYFVARWAYEAVTQKKKKDQPALPSPPPIHIDGEYNKVVNIIANTLTISPEAIERAVSDEITPKKRRQLVGRVTDFFRPAKQNPGSSINVGGFGDLEQEAITEYPNEADLQGLEDTTILPLPNQQIEIRATDRDSLKTGWKARIIGQADIERKMPMDLYPTVDADALADHKMVVADIAVEFAREKGGSLRPKRIHLLEFKGSLDK</sequence>
<reference evidence="2 3" key="1">
    <citation type="submission" date="2019-12" db="EMBL/GenBank/DDBJ databases">
        <title>Genomic-based taxomic classification of the family Erythrobacteraceae.</title>
        <authorList>
            <person name="Xu L."/>
        </authorList>
    </citation>
    <scope>NUCLEOTIDE SEQUENCE [LARGE SCALE GENOMIC DNA]</scope>
    <source>
        <strain evidence="2 3">CGMCC 1.8703</strain>
    </source>
</reference>
<dbReference type="EMBL" id="WTYG01000002">
    <property type="protein sequence ID" value="MXP36006.1"/>
    <property type="molecule type" value="Genomic_DNA"/>
</dbReference>
<protein>
    <submittedName>
        <fullName evidence="2">Uncharacterized protein</fullName>
    </submittedName>
</protein>
<proteinExistence type="predicted"/>